<accession>A0ABS7CDN0</accession>
<reference evidence="1 2" key="1">
    <citation type="submission" date="2021-07" db="EMBL/GenBank/DDBJ databases">
        <title>Paenibacillus radiodurans sp. nov., isolated from the southeastern edge of Tengger Desert.</title>
        <authorList>
            <person name="Zhang G."/>
        </authorList>
    </citation>
    <scope>NUCLEOTIDE SEQUENCE [LARGE SCALE GENOMIC DNA]</scope>
    <source>
        <strain evidence="1 2">CCM 7311</strain>
    </source>
</reference>
<sequence>GLMADGGWVAGNEDIVIAYLKAHLRAHTFIRREPVRAAQLVHEASGFPLAVVAGVLSQIRWDASFYSRDLQTLGRLDEGQPDSLSLPASHAGIFEFPKQYLQEAVQALKLPILPDSPLPGEWSSDDLY</sequence>
<gene>
    <name evidence="1" type="ORF">K0U00_33790</name>
</gene>
<dbReference type="Proteomes" id="UP001519887">
    <property type="component" value="Unassembled WGS sequence"/>
</dbReference>
<comment type="caution">
    <text evidence="1">The sequence shown here is derived from an EMBL/GenBank/DDBJ whole genome shotgun (WGS) entry which is preliminary data.</text>
</comment>
<evidence type="ECO:0000313" key="1">
    <source>
        <dbReference type="EMBL" id="MBW7459034.1"/>
    </source>
</evidence>
<evidence type="ECO:0008006" key="3">
    <source>
        <dbReference type="Google" id="ProtNLM"/>
    </source>
</evidence>
<dbReference type="Gene3D" id="3.40.190.10">
    <property type="entry name" value="Periplasmic binding protein-like II"/>
    <property type="match status" value="1"/>
</dbReference>
<dbReference type="EMBL" id="JAHZIK010001453">
    <property type="protein sequence ID" value="MBW7459034.1"/>
    <property type="molecule type" value="Genomic_DNA"/>
</dbReference>
<proteinExistence type="predicted"/>
<keyword evidence="2" id="KW-1185">Reference proteome</keyword>
<organism evidence="1 2">
    <name type="scientific">Paenibacillus sepulcri</name>
    <dbReference type="NCBI Taxonomy" id="359917"/>
    <lineage>
        <taxon>Bacteria</taxon>
        <taxon>Bacillati</taxon>
        <taxon>Bacillota</taxon>
        <taxon>Bacilli</taxon>
        <taxon>Bacillales</taxon>
        <taxon>Paenibacillaceae</taxon>
        <taxon>Paenibacillus</taxon>
    </lineage>
</organism>
<evidence type="ECO:0000313" key="2">
    <source>
        <dbReference type="Proteomes" id="UP001519887"/>
    </source>
</evidence>
<feature type="non-terminal residue" evidence="1">
    <location>
        <position position="1"/>
    </location>
</feature>
<protein>
    <recommendedName>
        <fullName evidence="3">Alpha/beta hydrolase</fullName>
    </recommendedName>
</protein>
<name>A0ABS7CDN0_9BACL</name>